<keyword evidence="1" id="KW-1133">Transmembrane helix</keyword>
<dbReference type="Proteomes" id="UP000183104">
    <property type="component" value="Unassembled WGS sequence"/>
</dbReference>
<sequence>MHFLLAAVVLLTLLLGPQFWVRSVMARYGEERPDYPGTGGELAAHLRDRLDLRGVQVEVTEKGDHYDPERKVVALLPNHYHGRSLTAVAVAAHEIGHALQDQAGYRPLHLRSRLVRIAQGLQRTGTVVMMAAPLLLIASRSPSGLILPLLAGVVSIGAAALVHLVTLPVELDASFKRALPVLEQGGYLPEADHRPARRILSAAALTYVAASLSGMLNLWYWLRMLRR</sequence>
<keyword evidence="1" id="KW-0472">Membrane</keyword>
<dbReference type="AlphaFoldDB" id="A0A0P9EKV1"/>
<dbReference type="Pfam" id="PF04298">
    <property type="entry name" value="Zn_peptidase_2"/>
    <property type="match status" value="1"/>
</dbReference>
<accession>A0A0P9EKV1</accession>
<feature type="transmembrane region" description="Helical" evidence="1">
    <location>
        <begin position="199"/>
        <end position="222"/>
    </location>
</feature>
<organism evidence="2 3">
    <name type="scientific">Thiohalorhabdus denitrificans</name>
    <dbReference type="NCBI Taxonomy" id="381306"/>
    <lineage>
        <taxon>Bacteria</taxon>
        <taxon>Pseudomonadati</taxon>
        <taxon>Pseudomonadota</taxon>
        <taxon>Gammaproteobacteria</taxon>
        <taxon>Thiohalorhabdales</taxon>
        <taxon>Thiohalorhabdaceae</taxon>
        <taxon>Thiohalorhabdus</taxon>
    </lineage>
</organism>
<protein>
    <recommendedName>
        <fullName evidence="4">Zinc metallopeptidase</fullName>
    </recommendedName>
</protein>
<feature type="transmembrane region" description="Helical" evidence="1">
    <location>
        <begin position="145"/>
        <end position="165"/>
    </location>
</feature>
<evidence type="ECO:0000313" key="2">
    <source>
        <dbReference type="EMBL" id="SCX75621.1"/>
    </source>
</evidence>
<proteinExistence type="predicted"/>
<dbReference type="RefSeq" id="WP_054967026.1">
    <property type="nucleotide sequence ID" value="NZ_FMUN01000001.1"/>
</dbReference>
<dbReference type="PANTHER" id="PTHR36434">
    <property type="entry name" value="MEMBRANE PROTEASE YUGP-RELATED"/>
    <property type="match status" value="1"/>
</dbReference>
<dbReference type="STRING" id="381306.AN478_12985"/>
<gene>
    <name evidence="2" type="ORF">SAMN05661077_0255</name>
</gene>
<dbReference type="PATRIC" id="fig|381306.5.peg.1752"/>
<name>A0A0P9EKV1_9GAMM</name>
<dbReference type="OrthoDB" id="9805386at2"/>
<evidence type="ECO:0008006" key="4">
    <source>
        <dbReference type="Google" id="ProtNLM"/>
    </source>
</evidence>
<keyword evidence="3" id="KW-1185">Reference proteome</keyword>
<evidence type="ECO:0000313" key="3">
    <source>
        <dbReference type="Proteomes" id="UP000183104"/>
    </source>
</evidence>
<keyword evidence="1" id="KW-0812">Transmembrane</keyword>
<reference evidence="3" key="1">
    <citation type="submission" date="2016-10" db="EMBL/GenBank/DDBJ databases">
        <authorList>
            <person name="Varghese N."/>
        </authorList>
    </citation>
    <scope>NUCLEOTIDE SEQUENCE [LARGE SCALE GENOMIC DNA]</scope>
    <source>
        <strain evidence="3">HL 19</strain>
    </source>
</reference>
<dbReference type="PANTHER" id="PTHR36434:SF1">
    <property type="entry name" value="MEMBRANE PROTEASE YUGP-RELATED"/>
    <property type="match status" value="1"/>
</dbReference>
<dbReference type="InterPro" id="IPR007395">
    <property type="entry name" value="Zn_peptidase_2"/>
</dbReference>
<dbReference type="EMBL" id="FMUN01000001">
    <property type="protein sequence ID" value="SCX75621.1"/>
    <property type="molecule type" value="Genomic_DNA"/>
</dbReference>
<evidence type="ECO:0000256" key="1">
    <source>
        <dbReference type="SAM" id="Phobius"/>
    </source>
</evidence>